<accession>A0A7Z0VNX7</accession>
<evidence type="ECO:0000313" key="2">
    <source>
        <dbReference type="EMBL" id="ODJ89162.1"/>
    </source>
</evidence>
<gene>
    <name evidence="2" type="ORF">CODIS_07760</name>
</gene>
<evidence type="ECO:0000313" key="3">
    <source>
        <dbReference type="Proteomes" id="UP000094769"/>
    </source>
</evidence>
<dbReference type="RefSeq" id="WP_069121379.1">
    <property type="nucleotide sequence ID" value="NZ_MARB01000003.1"/>
</dbReference>
<feature type="chain" id="PRO_5030906010" evidence="1">
    <location>
        <begin position="21"/>
        <end position="152"/>
    </location>
</feature>
<reference evidence="2 3" key="1">
    <citation type="submission" date="2016-06" db="EMBL/GenBank/DDBJ databases">
        <title>Genome sequence of endosymbiont of Candidatus Endolucinida thiodiazotropha.</title>
        <authorList>
            <person name="Poehlein A."/>
            <person name="Koenig S."/>
            <person name="Heiden S.E."/>
            <person name="Thuermer A."/>
            <person name="Voget S."/>
            <person name="Daniel R."/>
            <person name="Markert S."/>
            <person name="Gros O."/>
            <person name="Schweder T."/>
        </authorList>
    </citation>
    <scope>NUCLEOTIDE SEQUENCE [LARGE SCALE GENOMIC DNA]</scope>
    <source>
        <strain evidence="2 3">COS</strain>
    </source>
</reference>
<dbReference type="Proteomes" id="UP000094769">
    <property type="component" value="Unassembled WGS sequence"/>
</dbReference>
<dbReference type="AlphaFoldDB" id="A0A7Z0VNX7"/>
<comment type="caution">
    <text evidence="2">The sequence shown here is derived from an EMBL/GenBank/DDBJ whole genome shotgun (WGS) entry which is preliminary data.</text>
</comment>
<dbReference type="OrthoDB" id="7062512at2"/>
<keyword evidence="3" id="KW-1185">Reference proteome</keyword>
<dbReference type="EMBL" id="MARB01000003">
    <property type="protein sequence ID" value="ODJ89162.1"/>
    <property type="molecule type" value="Genomic_DNA"/>
</dbReference>
<name>A0A7Z0VNX7_9GAMM</name>
<organism evidence="2 3">
    <name type="scientific">Candidatus Thiodiazotropha endolucinida</name>
    <dbReference type="NCBI Taxonomy" id="1655433"/>
    <lineage>
        <taxon>Bacteria</taxon>
        <taxon>Pseudomonadati</taxon>
        <taxon>Pseudomonadota</taxon>
        <taxon>Gammaproteobacteria</taxon>
        <taxon>Chromatiales</taxon>
        <taxon>Sedimenticolaceae</taxon>
        <taxon>Candidatus Thiodiazotropha</taxon>
    </lineage>
</organism>
<keyword evidence="1" id="KW-0732">Signal</keyword>
<protein>
    <submittedName>
        <fullName evidence="2">Uncharacterized protein</fullName>
    </submittedName>
</protein>
<proteinExistence type="predicted"/>
<sequence length="152" mass="17345">MRQWIVGVLFLLFSGAPLSADEHVACKQPGAYEGYRVEALLSIAKSCKVAAVADLFYNRAYHIRQVEKYHQFEKLLNKQGGSENIAYIDAYRIHIGLAEALLSRSLTPHAIGALRRLNYIYEQSGEIAEMRFRGYDLLANRLQQRLRDKSNI</sequence>
<evidence type="ECO:0000256" key="1">
    <source>
        <dbReference type="SAM" id="SignalP"/>
    </source>
</evidence>
<feature type="signal peptide" evidence="1">
    <location>
        <begin position="1"/>
        <end position="20"/>
    </location>
</feature>